<evidence type="ECO:0000256" key="1">
    <source>
        <dbReference type="SAM" id="SignalP"/>
    </source>
</evidence>
<name>A0A3T0K2Z5_PSESX</name>
<feature type="chain" id="PRO_5019072275" evidence="1">
    <location>
        <begin position="24"/>
        <end position="167"/>
    </location>
</feature>
<accession>A0A3T0K2Z5</accession>
<protein>
    <submittedName>
        <fullName evidence="2">Fimbrial assembly protein</fullName>
    </submittedName>
</protein>
<dbReference type="InterPro" id="IPR007540">
    <property type="entry name" value="Fimbrial_CS1-type"/>
</dbReference>
<evidence type="ECO:0000313" key="2">
    <source>
        <dbReference type="EMBL" id="AZV30067.1"/>
    </source>
</evidence>
<sequence>MIKRVAIVLCLSVPTSIHPAVFAAQEKHTFEVSVDIPTLGFYVLPSEADWIHREQTLPWDIHTSTLLGLRKSFDVKTDGSAIEARLENFPYLTAGGDSRDNIVLRVSFNGKELAQDPTPRQVVSAEEATAGRRVQLEIVPREQAGGYKPGEYNGTVNIVFNVAAPAG</sequence>
<dbReference type="Pfam" id="PF04449">
    <property type="entry name" value="Fimbrial_CS1"/>
    <property type="match status" value="1"/>
</dbReference>
<dbReference type="Gene3D" id="2.60.40.2040">
    <property type="entry name" value="CFA/I fimbrial subunit E, pilin domain"/>
    <property type="match status" value="1"/>
</dbReference>
<evidence type="ECO:0000313" key="3">
    <source>
        <dbReference type="Proteomes" id="UP000282760"/>
    </source>
</evidence>
<dbReference type="Proteomes" id="UP000282760">
    <property type="component" value="Chromosome"/>
</dbReference>
<proteinExistence type="predicted"/>
<keyword evidence="1" id="KW-0732">Signal</keyword>
<dbReference type="GO" id="GO:0009289">
    <property type="term" value="C:pilus"/>
    <property type="evidence" value="ECO:0007669"/>
    <property type="project" value="InterPro"/>
</dbReference>
<dbReference type="AlphaFoldDB" id="A0A3T0K2Z5"/>
<organism evidence="2 3">
    <name type="scientific">Pseudomonas syringae</name>
    <dbReference type="NCBI Taxonomy" id="317"/>
    <lineage>
        <taxon>Bacteria</taxon>
        <taxon>Pseudomonadati</taxon>
        <taxon>Pseudomonadota</taxon>
        <taxon>Gammaproteobacteria</taxon>
        <taxon>Pseudomonadales</taxon>
        <taxon>Pseudomonadaceae</taxon>
        <taxon>Pseudomonas</taxon>
    </lineage>
</organism>
<reference evidence="2 3" key="1">
    <citation type="submission" date="2017-11" db="EMBL/GenBank/DDBJ databases">
        <title>Effect of PGPRs.</title>
        <authorList>
            <person name="Oliva R."/>
            <person name="Nong J."/>
            <person name="Roman V."/>
        </authorList>
    </citation>
    <scope>NUCLEOTIDE SEQUENCE [LARGE SCALE GENOMIC DNA]</scope>
    <source>
        <strain evidence="2">Inb918</strain>
    </source>
</reference>
<dbReference type="EMBL" id="CP024646">
    <property type="protein sequence ID" value="AZV30067.1"/>
    <property type="molecule type" value="Genomic_DNA"/>
</dbReference>
<gene>
    <name evidence="2" type="ORF">CT157_23190</name>
</gene>
<feature type="signal peptide" evidence="1">
    <location>
        <begin position="1"/>
        <end position="23"/>
    </location>
</feature>